<reference evidence="3" key="2">
    <citation type="submission" date="2015-01" db="EMBL/GenBank/DDBJ databases">
        <title>Draft genome sequence of potential hydrocarbon metabolising strain of Rhodococcus rhodochrous.</title>
        <authorList>
            <person name="Aggarwal R.K."/>
            <person name="Dawar C."/>
        </authorList>
    </citation>
    <scope>NUCLEOTIDE SEQUENCE [LARGE SCALE GENOMIC DNA]</scope>
    <source>
        <strain evidence="3">KG-21</strain>
    </source>
</reference>
<organism evidence="2 3">
    <name type="scientific">Rhodococcus rhodochrous KG-21</name>
    <dbReference type="NCBI Taxonomy" id="1441923"/>
    <lineage>
        <taxon>Bacteria</taxon>
        <taxon>Bacillati</taxon>
        <taxon>Actinomycetota</taxon>
        <taxon>Actinomycetes</taxon>
        <taxon>Mycobacteriales</taxon>
        <taxon>Nocardiaceae</taxon>
        <taxon>Rhodococcus</taxon>
    </lineage>
</organism>
<dbReference type="EMBL" id="AZYO01000053">
    <property type="protein sequence ID" value="KOS54875.1"/>
    <property type="molecule type" value="Genomic_DNA"/>
</dbReference>
<dbReference type="PATRIC" id="fig|1441923.3.peg.3901"/>
<reference evidence="2 3" key="1">
    <citation type="journal article" date="2015" name="Genome Announc.">
        <title>Draft Genome Sequence of Rhodococcus rhodochrous Strain KG-21, a Soil Isolate from Oil Fields of Krishna-Godavari Basin, India.</title>
        <authorList>
            <person name="Dawar C."/>
            <person name="Aggarwal R.K."/>
        </authorList>
    </citation>
    <scope>NUCLEOTIDE SEQUENCE [LARGE SCALE GENOMIC DNA]</scope>
    <source>
        <strain evidence="2 3">KG-21</strain>
    </source>
</reference>
<keyword evidence="1" id="KW-0472">Membrane</keyword>
<proteinExistence type="predicted"/>
<dbReference type="Proteomes" id="UP000037712">
    <property type="component" value="Unassembled WGS sequence"/>
</dbReference>
<evidence type="ECO:0000256" key="1">
    <source>
        <dbReference type="SAM" id="Phobius"/>
    </source>
</evidence>
<sequence length="91" mass="9643">MLVEGDGAVAARDHPVVERARTSITGQTFRTQSPSVPVGMLLLTLGVSPAGRHRKVLLLVALSMTVVGAVLGPILSDRTAPSRQSPPEEYR</sequence>
<evidence type="ECO:0000313" key="2">
    <source>
        <dbReference type="EMBL" id="KOS54875.1"/>
    </source>
</evidence>
<keyword evidence="1" id="KW-0812">Transmembrane</keyword>
<gene>
    <name evidence="2" type="ORF">Z051_17860</name>
</gene>
<name>A0A0M8PH80_RHORH</name>
<accession>A0A0M8PH80</accession>
<evidence type="ECO:0000313" key="3">
    <source>
        <dbReference type="Proteomes" id="UP000037712"/>
    </source>
</evidence>
<comment type="caution">
    <text evidence="2">The sequence shown here is derived from an EMBL/GenBank/DDBJ whole genome shotgun (WGS) entry which is preliminary data.</text>
</comment>
<keyword evidence="1" id="KW-1133">Transmembrane helix</keyword>
<dbReference type="RefSeq" id="WP_054373873.1">
    <property type="nucleotide sequence ID" value="NZ_AZYO01000053.1"/>
</dbReference>
<dbReference type="AlphaFoldDB" id="A0A0M8PH80"/>
<feature type="transmembrane region" description="Helical" evidence="1">
    <location>
        <begin position="56"/>
        <end position="75"/>
    </location>
</feature>
<protein>
    <submittedName>
        <fullName evidence="2">Uncharacterized protein</fullName>
    </submittedName>
</protein>